<keyword evidence="1" id="KW-0479">Metal-binding</keyword>
<dbReference type="InterPro" id="IPR047109">
    <property type="entry name" value="CAD-like"/>
</dbReference>
<evidence type="ECO:0000313" key="5">
    <source>
        <dbReference type="EMBL" id="CAE4586332.1"/>
    </source>
</evidence>
<reference evidence="5" key="1">
    <citation type="submission" date="2021-01" db="EMBL/GenBank/DDBJ databases">
        <authorList>
            <person name="Corre E."/>
            <person name="Pelletier E."/>
            <person name="Niang G."/>
            <person name="Scheremetjew M."/>
            <person name="Finn R."/>
            <person name="Kale V."/>
            <person name="Holt S."/>
            <person name="Cochrane G."/>
            <person name="Meng A."/>
            <person name="Brown T."/>
            <person name="Cohen L."/>
        </authorList>
    </citation>
    <scope>NUCLEOTIDE SEQUENCE</scope>
    <source>
        <strain evidence="5">GSO104</strain>
    </source>
</reference>
<dbReference type="Pfam" id="PF00107">
    <property type="entry name" value="ADH_zinc_N"/>
    <property type="match status" value="1"/>
</dbReference>
<gene>
    <name evidence="5" type="ORF">DBRI00130_LOCUS4114</name>
</gene>
<dbReference type="GO" id="GO:0046872">
    <property type="term" value="F:metal ion binding"/>
    <property type="evidence" value="ECO:0007669"/>
    <property type="project" value="UniProtKB-KW"/>
</dbReference>
<accession>A0A7S4UII8</accession>
<name>A0A7S4UII8_9STRA</name>
<evidence type="ECO:0000256" key="3">
    <source>
        <dbReference type="ARBA" id="ARBA00023002"/>
    </source>
</evidence>
<evidence type="ECO:0000256" key="1">
    <source>
        <dbReference type="ARBA" id="ARBA00022723"/>
    </source>
</evidence>
<dbReference type="Gene3D" id="3.40.50.720">
    <property type="entry name" value="NAD(P)-binding Rossmann-like Domain"/>
    <property type="match status" value="1"/>
</dbReference>
<evidence type="ECO:0000256" key="2">
    <source>
        <dbReference type="ARBA" id="ARBA00022833"/>
    </source>
</evidence>
<keyword evidence="2" id="KW-0862">Zinc</keyword>
<dbReference type="PANTHER" id="PTHR42683">
    <property type="entry name" value="ALDEHYDE REDUCTASE"/>
    <property type="match status" value="1"/>
</dbReference>
<dbReference type="InterPro" id="IPR011032">
    <property type="entry name" value="GroES-like_sf"/>
</dbReference>
<proteinExistence type="predicted"/>
<dbReference type="SUPFAM" id="SSF51735">
    <property type="entry name" value="NAD(P)-binding Rossmann-fold domains"/>
    <property type="match status" value="1"/>
</dbReference>
<evidence type="ECO:0000259" key="4">
    <source>
        <dbReference type="Pfam" id="PF00107"/>
    </source>
</evidence>
<dbReference type="GO" id="GO:0016616">
    <property type="term" value="F:oxidoreductase activity, acting on the CH-OH group of donors, NAD or NADP as acceptor"/>
    <property type="evidence" value="ECO:0007669"/>
    <property type="project" value="InterPro"/>
</dbReference>
<dbReference type="EMBL" id="HBNS01005067">
    <property type="protein sequence ID" value="CAE4586332.1"/>
    <property type="molecule type" value="Transcribed_RNA"/>
</dbReference>
<dbReference type="SUPFAM" id="SSF50129">
    <property type="entry name" value="GroES-like"/>
    <property type="match status" value="1"/>
</dbReference>
<dbReference type="AlphaFoldDB" id="A0A7S4UII8"/>
<feature type="domain" description="Alcohol dehydrogenase-like C-terminal" evidence="4">
    <location>
        <begin position="100"/>
        <end position="225"/>
    </location>
</feature>
<dbReference type="InterPro" id="IPR036291">
    <property type="entry name" value="NAD(P)-bd_dom_sf"/>
</dbReference>
<dbReference type="Gene3D" id="3.90.180.10">
    <property type="entry name" value="Medium-chain alcohol dehydrogenases, catalytic domain"/>
    <property type="match status" value="1"/>
</dbReference>
<protein>
    <recommendedName>
        <fullName evidence="4">Alcohol dehydrogenase-like C-terminal domain-containing protein</fullName>
    </recommendedName>
</protein>
<sequence length="273" mass="29624">MLLSCVCVVPVTGRENLCEEGYQGTYLGPAAGIWGKDPHHEHGGCMSKVMRIEERFAIKLPDTLPPEVACPLICGGGTVFEAVVNLVESGKSVAIASIGGLGTAAIRFARLFGGQVTALSRSDAKRGGAMKAGAHFFEACLGDTDKMANLAGKFDVIIDTNPTNPDIGPYMEMLKINGTYCKVGIPAASDMNFTYAWIPTICAQKKIAGSIITGTRRMKRMMELAGNELDVFGKDNEEWHTETVHMTEVNEVMDKLKQGKAGHTYRYILKWDE</sequence>
<organism evidence="5">
    <name type="scientific">Ditylum brightwellii</name>
    <dbReference type="NCBI Taxonomy" id="49249"/>
    <lineage>
        <taxon>Eukaryota</taxon>
        <taxon>Sar</taxon>
        <taxon>Stramenopiles</taxon>
        <taxon>Ochrophyta</taxon>
        <taxon>Bacillariophyta</taxon>
        <taxon>Mediophyceae</taxon>
        <taxon>Lithodesmiophycidae</taxon>
        <taxon>Lithodesmiales</taxon>
        <taxon>Lithodesmiaceae</taxon>
        <taxon>Ditylum</taxon>
    </lineage>
</organism>
<dbReference type="InterPro" id="IPR013149">
    <property type="entry name" value="ADH-like_C"/>
</dbReference>
<keyword evidence="3" id="KW-0560">Oxidoreductase</keyword>